<accession>A0A2R8AB80</accession>
<protein>
    <recommendedName>
        <fullName evidence="4">Cysteine desulfurase</fullName>
    </recommendedName>
</protein>
<comment type="cofactor">
    <cofactor evidence="1">
        <name>pyridoxal 5'-phosphate</name>
        <dbReference type="ChEBI" id="CHEBI:597326"/>
    </cofactor>
</comment>
<evidence type="ECO:0000256" key="8">
    <source>
        <dbReference type="ARBA" id="ARBA00023004"/>
    </source>
</evidence>
<keyword evidence="13" id="KW-1185">Reference proteome</keyword>
<dbReference type="OrthoDB" id="9808002at2"/>
<dbReference type="Proteomes" id="UP000244932">
    <property type="component" value="Unassembled WGS sequence"/>
</dbReference>
<dbReference type="GO" id="GO:0046872">
    <property type="term" value="F:metal ion binding"/>
    <property type="evidence" value="ECO:0007669"/>
    <property type="project" value="UniProtKB-KW"/>
</dbReference>
<evidence type="ECO:0000313" key="12">
    <source>
        <dbReference type="EMBL" id="SPF29338.1"/>
    </source>
</evidence>
<evidence type="ECO:0000256" key="6">
    <source>
        <dbReference type="ARBA" id="ARBA00022723"/>
    </source>
</evidence>
<evidence type="ECO:0000256" key="1">
    <source>
        <dbReference type="ARBA" id="ARBA00001933"/>
    </source>
</evidence>
<feature type="domain" description="Aminotransferase class V" evidence="11">
    <location>
        <begin position="136"/>
        <end position="331"/>
    </location>
</feature>
<proteinExistence type="inferred from homology"/>
<dbReference type="InterPro" id="IPR015422">
    <property type="entry name" value="PyrdxlP-dep_Trfase_small"/>
</dbReference>
<evidence type="ECO:0000256" key="7">
    <source>
        <dbReference type="ARBA" id="ARBA00022898"/>
    </source>
</evidence>
<keyword evidence="6" id="KW-0479">Metal-binding</keyword>
<dbReference type="RefSeq" id="WP_108782045.1">
    <property type="nucleotide sequence ID" value="NZ_OMKW01000002.1"/>
</dbReference>
<comment type="function">
    <text evidence="2">Catalyzes the removal of elemental sulfur atoms from cysteine to produce alanine. Seems to participate in the biosynthesis of the nitrogenase metalloclusters by providing the inorganic sulfur required for the Fe-S core formation.</text>
</comment>
<dbReference type="InterPro" id="IPR016454">
    <property type="entry name" value="Cysteine_dSase"/>
</dbReference>
<dbReference type="InterPro" id="IPR000192">
    <property type="entry name" value="Aminotrans_V_dom"/>
</dbReference>
<dbReference type="Gene3D" id="3.90.1150.10">
    <property type="entry name" value="Aspartate Aminotransferase, domain 1"/>
    <property type="match status" value="1"/>
</dbReference>
<keyword evidence="5 12" id="KW-0808">Transferase</keyword>
<evidence type="ECO:0000256" key="2">
    <source>
        <dbReference type="ARBA" id="ARBA00003120"/>
    </source>
</evidence>
<gene>
    <name evidence="12" type="primary">nifS</name>
    <name evidence="12" type="ORF">POI8812_01646</name>
</gene>
<dbReference type="PIRSF" id="PIRSF005572">
    <property type="entry name" value="NifS"/>
    <property type="match status" value="1"/>
</dbReference>
<dbReference type="Pfam" id="PF00266">
    <property type="entry name" value="Aminotran_5"/>
    <property type="match status" value="2"/>
</dbReference>
<evidence type="ECO:0000259" key="11">
    <source>
        <dbReference type="Pfam" id="PF00266"/>
    </source>
</evidence>
<organism evidence="12 13">
    <name type="scientific">Pontivivens insulae</name>
    <dbReference type="NCBI Taxonomy" id="1639689"/>
    <lineage>
        <taxon>Bacteria</taxon>
        <taxon>Pseudomonadati</taxon>
        <taxon>Pseudomonadota</taxon>
        <taxon>Alphaproteobacteria</taxon>
        <taxon>Rhodobacterales</taxon>
        <taxon>Paracoccaceae</taxon>
        <taxon>Pontivivens</taxon>
    </lineage>
</organism>
<name>A0A2R8AB80_9RHOB</name>
<comment type="catalytic activity">
    <reaction evidence="10">
        <text>(sulfur carrier)-H + L-cysteine = (sulfur carrier)-SH + L-alanine</text>
        <dbReference type="Rhea" id="RHEA:43892"/>
        <dbReference type="Rhea" id="RHEA-COMP:14737"/>
        <dbReference type="Rhea" id="RHEA-COMP:14739"/>
        <dbReference type="ChEBI" id="CHEBI:29917"/>
        <dbReference type="ChEBI" id="CHEBI:35235"/>
        <dbReference type="ChEBI" id="CHEBI:57972"/>
        <dbReference type="ChEBI" id="CHEBI:64428"/>
        <dbReference type="EC" id="2.8.1.7"/>
    </reaction>
</comment>
<feature type="domain" description="Aminotransferase class V" evidence="11">
    <location>
        <begin position="4"/>
        <end position="80"/>
    </location>
</feature>
<evidence type="ECO:0000256" key="10">
    <source>
        <dbReference type="ARBA" id="ARBA00050776"/>
    </source>
</evidence>
<dbReference type="InterPro" id="IPR015421">
    <property type="entry name" value="PyrdxlP-dep_Trfase_major"/>
</dbReference>
<dbReference type="PANTHER" id="PTHR11601">
    <property type="entry name" value="CYSTEINE DESULFURYLASE FAMILY MEMBER"/>
    <property type="match status" value="1"/>
</dbReference>
<keyword evidence="9" id="KW-0411">Iron-sulfur</keyword>
<dbReference type="Gene3D" id="1.10.260.50">
    <property type="match status" value="1"/>
</dbReference>
<sequence length="347" mass="35702">MSRVYLDWNATAPLRPEARAAMLSAMEAVGNPSSVHAEGRGAKAIVERARAQIAAAVGASNSDIVFTSGATEAAALALAGRDLASAAVEHDCVGAWTHGDLSVDQYGAVEVSDPAQSTVQVANSETGVVAVLPEGLAVTDAVQAIGKVPFAFSWSGADMAFVSAHKFGGPKGVGALVLKQGLDPKALLKGGGQEMGWRAGTENIIGIAGMGAAAEAALRDLEAGVMDAVAERRDALEVRLKAGCPDLILMGEGAKRLPNTSCFAVPGWKGETQVMQMDLAGFAISAGSACSSGKVKASKVIRAMGHDELTASSVVRVSIGTDTTMDELDSFATAWLRQYEKFRARAA</sequence>
<evidence type="ECO:0000256" key="3">
    <source>
        <dbReference type="ARBA" id="ARBA00006490"/>
    </source>
</evidence>
<dbReference type="Gene3D" id="3.40.640.10">
    <property type="entry name" value="Type I PLP-dependent aspartate aminotransferase-like (Major domain)"/>
    <property type="match status" value="1"/>
</dbReference>
<dbReference type="InterPro" id="IPR015424">
    <property type="entry name" value="PyrdxlP-dep_Trfase"/>
</dbReference>
<evidence type="ECO:0000256" key="9">
    <source>
        <dbReference type="ARBA" id="ARBA00023014"/>
    </source>
</evidence>
<evidence type="ECO:0000256" key="4">
    <source>
        <dbReference type="ARBA" id="ARBA00013558"/>
    </source>
</evidence>
<reference evidence="12 13" key="1">
    <citation type="submission" date="2018-03" db="EMBL/GenBank/DDBJ databases">
        <authorList>
            <person name="Keele B.F."/>
        </authorList>
    </citation>
    <scope>NUCLEOTIDE SEQUENCE [LARGE SCALE GENOMIC DNA]</scope>
    <source>
        <strain evidence="12 13">CeCT 8812</strain>
    </source>
</reference>
<keyword evidence="8" id="KW-0408">Iron</keyword>
<dbReference type="AlphaFoldDB" id="A0A2R8AB80"/>
<comment type="similarity">
    <text evidence="3">Belongs to the class-V pyridoxal-phosphate-dependent aminotransferase family. NifS/IscS subfamily.</text>
</comment>
<dbReference type="SUPFAM" id="SSF53383">
    <property type="entry name" value="PLP-dependent transferases"/>
    <property type="match status" value="1"/>
</dbReference>
<keyword evidence="7" id="KW-0663">Pyridoxal phosphate</keyword>
<dbReference type="PANTHER" id="PTHR11601:SF34">
    <property type="entry name" value="CYSTEINE DESULFURASE"/>
    <property type="match status" value="1"/>
</dbReference>
<evidence type="ECO:0000256" key="5">
    <source>
        <dbReference type="ARBA" id="ARBA00022679"/>
    </source>
</evidence>
<dbReference type="GO" id="GO:0051536">
    <property type="term" value="F:iron-sulfur cluster binding"/>
    <property type="evidence" value="ECO:0007669"/>
    <property type="project" value="UniProtKB-KW"/>
</dbReference>
<dbReference type="GO" id="GO:0031071">
    <property type="term" value="F:cysteine desulfurase activity"/>
    <property type="evidence" value="ECO:0007669"/>
    <property type="project" value="UniProtKB-EC"/>
</dbReference>
<dbReference type="EMBL" id="OMKW01000002">
    <property type="protein sequence ID" value="SPF29338.1"/>
    <property type="molecule type" value="Genomic_DNA"/>
</dbReference>
<evidence type="ECO:0000313" key="13">
    <source>
        <dbReference type="Proteomes" id="UP000244932"/>
    </source>
</evidence>